<dbReference type="GO" id="GO:0005634">
    <property type="term" value="C:nucleus"/>
    <property type="evidence" value="ECO:0007669"/>
    <property type="project" value="TreeGrafter"/>
</dbReference>
<accession>A0A6A6XWC2</accession>
<dbReference type="PANTHER" id="PTHR47634:SF9">
    <property type="entry name" value="PROTEIN KINASE DOMAIN-CONTAINING PROTEIN-RELATED"/>
    <property type="match status" value="1"/>
</dbReference>
<dbReference type="OrthoDB" id="5979581at2759"/>
<evidence type="ECO:0000256" key="7">
    <source>
        <dbReference type="ARBA" id="ARBA00047899"/>
    </source>
</evidence>
<evidence type="ECO:0000313" key="11">
    <source>
        <dbReference type="Proteomes" id="UP000799757"/>
    </source>
</evidence>
<proteinExistence type="predicted"/>
<gene>
    <name evidence="10" type="ORF">K505DRAFT_355647</name>
</gene>
<dbReference type="EC" id="2.7.11.1" evidence="1"/>
<dbReference type="GO" id="GO:0050684">
    <property type="term" value="P:regulation of mRNA processing"/>
    <property type="evidence" value="ECO:0007669"/>
    <property type="project" value="TreeGrafter"/>
</dbReference>
<evidence type="ECO:0000256" key="2">
    <source>
        <dbReference type="ARBA" id="ARBA00022527"/>
    </source>
</evidence>
<dbReference type="AlphaFoldDB" id="A0A6A6XWC2"/>
<evidence type="ECO:0000256" key="3">
    <source>
        <dbReference type="ARBA" id="ARBA00022679"/>
    </source>
</evidence>
<dbReference type="SUPFAM" id="SSF56112">
    <property type="entry name" value="Protein kinase-like (PK-like)"/>
    <property type="match status" value="1"/>
</dbReference>
<sequence>MEISGGGYSSVLVAQDISTCKNVVLKVGVAGNSLRETEIYPKLCGLGSSIDVGVKYGASNPGDAPIVKCLDEFKHAAMPDEIYYCLVFEPMATCLRELVLAFHPPLRVVKHILKDVLRGLEYLHSYGYLHGDLHDGNVLVSSCDMSTVPVDVDAMGILRLDEGSKLQAKLADLGSAYPLDDPPVHALGPCQCKSPEDLLSTDGSPSLDQKIDI</sequence>
<comment type="catalytic activity">
    <reaction evidence="7">
        <text>L-threonyl-[protein] + ATP = O-phospho-L-threonyl-[protein] + ADP + H(+)</text>
        <dbReference type="Rhea" id="RHEA:46608"/>
        <dbReference type="Rhea" id="RHEA-COMP:11060"/>
        <dbReference type="Rhea" id="RHEA-COMP:11605"/>
        <dbReference type="ChEBI" id="CHEBI:15378"/>
        <dbReference type="ChEBI" id="CHEBI:30013"/>
        <dbReference type="ChEBI" id="CHEBI:30616"/>
        <dbReference type="ChEBI" id="CHEBI:61977"/>
        <dbReference type="ChEBI" id="CHEBI:456216"/>
        <dbReference type="EC" id="2.7.11.1"/>
    </reaction>
</comment>
<evidence type="ECO:0000256" key="4">
    <source>
        <dbReference type="ARBA" id="ARBA00022741"/>
    </source>
</evidence>
<dbReference type="Gene3D" id="1.10.510.10">
    <property type="entry name" value="Transferase(Phosphotransferase) domain 1"/>
    <property type="match status" value="1"/>
</dbReference>
<keyword evidence="11" id="KW-1185">Reference proteome</keyword>
<feature type="domain" description="Protein kinase" evidence="9">
    <location>
        <begin position="1"/>
        <end position="213"/>
    </location>
</feature>
<dbReference type="Proteomes" id="UP000799757">
    <property type="component" value="Unassembled WGS sequence"/>
</dbReference>
<dbReference type="InterPro" id="IPR000719">
    <property type="entry name" value="Prot_kinase_dom"/>
</dbReference>
<dbReference type="Gene3D" id="3.30.200.20">
    <property type="entry name" value="Phosphorylase Kinase, domain 1"/>
    <property type="match status" value="1"/>
</dbReference>
<protein>
    <recommendedName>
        <fullName evidence="1">non-specific serine/threonine protein kinase</fullName>
        <ecNumber evidence="1">2.7.11.1</ecNumber>
    </recommendedName>
</protein>
<evidence type="ECO:0000259" key="9">
    <source>
        <dbReference type="PROSITE" id="PS50011"/>
    </source>
</evidence>
<dbReference type="GO" id="GO:0005524">
    <property type="term" value="F:ATP binding"/>
    <property type="evidence" value="ECO:0007669"/>
    <property type="project" value="UniProtKB-KW"/>
</dbReference>
<organism evidence="10 11">
    <name type="scientific">Melanomma pulvis-pyrius CBS 109.77</name>
    <dbReference type="NCBI Taxonomy" id="1314802"/>
    <lineage>
        <taxon>Eukaryota</taxon>
        <taxon>Fungi</taxon>
        <taxon>Dikarya</taxon>
        <taxon>Ascomycota</taxon>
        <taxon>Pezizomycotina</taxon>
        <taxon>Dothideomycetes</taxon>
        <taxon>Pleosporomycetidae</taxon>
        <taxon>Pleosporales</taxon>
        <taxon>Melanommataceae</taxon>
        <taxon>Melanomma</taxon>
    </lineage>
</organism>
<dbReference type="GO" id="GO:0005737">
    <property type="term" value="C:cytoplasm"/>
    <property type="evidence" value="ECO:0007669"/>
    <property type="project" value="TreeGrafter"/>
</dbReference>
<evidence type="ECO:0000256" key="1">
    <source>
        <dbReference type="ARBA" id="ARBA00012513"/>
    </source>
</evidence>
<evidence type="ECO:0000313" key="10">
    <source>
        <dbReference type="EMBL" id="KAF2800558.1"/>
    </source>
</evidence>
<evidence type="ECO:0000256" key="6">
    <source>
        <dbReference type="ARBA" id="ARBA00022840"/>
    </source>
</evidence>
<dbReference type="EMBL" id="MU001746">
    <property type="protein sequence ID" value="KAF2800558.1"/>
    <property type="molecule type" value="Genomic_DNA"/>
</dbReference>
<keyword evidence="4" id="KW-0547">Nucleotide-binding</keyword>
<keyword evidence="5 10" id="KW-0418">Kinase</keyword>
<dbReference type="PROSITE" id="PS50011">
    <property type="entry name" value="PROTEIN_KINASE_DOM"/>
    <property type="match status" value="1"/>
</dbReference>
<keyword evidence="2" id="KW-0723">Serine/threonine-protein kinase</keyword>
<keyword evidence="6" id="KW-0067">ATP-binding</keyword>
<dbReference type="SMART" id="SM00220">
    <property type="entry name" value="S_TKc"/>
    <property type="match status" value="1"/>
</dbReference>
<dbReference type="InterPro" id="IPR011009">
    <property type="entry name" value="Kinase-like_dom_sf"/>
</dbReference>
<name>A0A6A6XWC2_9PLEO</name>
<dbReference type="GO" id="GO:0000245">
    <property type="term" value="P:spliceosomal complex assembly"/>
    <property type="evidence" value="ECO:0007669"/>
    <property type="project" value="TreeGrafter"/>
</dbReference>
<dbReference type="InterPro" id="IPR051334">
    <property type="entry name" value="SRPK"/>
</dbReference>
<dbReference type="PANTHER" id="PTHR47634">
    <property type="entry name" value="PROTEIN KINASE DOMAIN-CONTAINING PROTEIN-RELATED"/>
    <property type="match status" value="1"/>
</dbReference>
<reference evidence="10" key="1">
    <citation type="journal article" date="2020" name="Stud. Mycol.">
        <title>101 Dothideomycetes genomes: a test case for predicting lifestyles and emergence of pathogens.</title>
        <authorList>
            <person name="Haridas S."/>
            <person name="Albert R."/>
            <person name="Binder M."/>
            <person name="Bloem J."/>
            <person name="Labutti K."/>
            <person name="Salamov A."/>
            <person name="Andreopoulos B."/>
            <person name="Baker S."/>
            <person name="Barry K."/>
            <person name="Bills G."/>
            <person name="Bluhm B."/>
            <person name="Cannon C."/>
            <person name="Castanera R."/>
            <person name="Culley D."/>
            <person name="Daum C."/>
            <person name="Ezra D."/>
            <person name="Gonzalez J."/>
            <person name="Henrissat B."/>
            <person name="Kuo A."/>
            <person name="Liang C."/>
            <person name="Lipzen A."/>
            <person name="Lutzoni F."/>
            <person name="Magnuson J."/>
            <person name="Mondo S."/>
            <person name="Nolan M."/>
            <person name="Ohm R."/>
            <person name="Pangilinan J."/>
            <person name="Park H.-J."/>
            <person name="Ramirez L."/>
            <person name="Alfaro M."/>
            <person name="Sun H."/>
            <person name="Tritt A."/>
            <person name="Yoshinaga Y."/>
            <person name="Zwiers L.-H."/>
            <person name="Turgeon B."/>
            <person name="Goodwin S."/>
            <person name="Spatafora J."/>
            <person name="Crous P."/>
            <person name="Grigoriev I."/>
        </authorList>
    </citation>
    <scope>NUCLEOTIDE SEQUENCE</scope>
    <source>
        <strain evidence="10">CBS 109.77</strain>
    </source>
</reference>
<evidence type="ECO:0000256" key="5">
    <source>
        <dbReference type="ARBA" id="ARBA00022777"/>
    </source>
</evidence>
<keyword evidence="3" id="KW-0808">Transferase</keyword>
<evidence type="ECO:0000256" key="8">
    <source>
        <dbReference type="ARBA" id="ARBA00048679"/>
    </source>
</evidence>
<dbReference type="GO" id="GO:0004674">
    <property type="term" value="F:protein serine/threonine kinase activity"/>
    <property type="evidence" value="ECO:0007669"/>
    <property type="project" value="UniProtKB-KW"/>
</dbReference>
<dbReference type="Pfam" id="PF00069">
    <property type="entry name" value="Pkinase"/>
    <property type="match status" value="1"/>
</dbReference>
<comment type="catalytic activity">
    <reaction evidence="8">
        <text>L-seryl-[protein] + ATP = O-phospho-L-seryl-[protein] + ADP + H(+)</text>
        <dbReference type="Rhea" id="RHEA:17989"/>
        <dbReference type="Rhea" id="RHEA-COMP:9863"/>
        <dbReference type="Rhea" id="RHEA-COMP:11604"/>
        <dbReference type="ChEBI" id="CHEBI:15378"/>
        <dbReference type="ChEBI" id="CHEBI:29999"/>
        <dbReference type="ChEBI" id="CHEBI:30616"/>
        <dbReference type="ChEBI" id="CHEBI:83421"/>
        <dbReference type="ChEBI" id="CHEBI:456216"/>
        <dbReference type="EC" id="2.7.11.1"/>
    </reaction>
</comment>